<proteinExistence type="predicted"/>
<dbReference type="PRINTS" id="PR00598">
    <property type="entry name" value="HTHMARR"/>
</dbReference>
<name>A0ABT9YAV0_9FIRM</name>
<dbReference type="RefSeq" id="WP_307224967.1">
    <property type="nucleotide sequence ID" value="NZ_CP116940.1"/>
</dbReference>
<dbReference type="GO" id="GO:0003677">
    <property type="term" value="F:DNA binding"/>
    <property type="evidence" value="ECO:0007669"/>
    <property type="project" value="UniProtKB-KW"/>
</dbReference>
<dbReference type="InterPro" id="IPR000835">
    <property type="entry name" value="HTH_MarR-typ"/>
</dbReference>
<sequence>MKEQMNEVYPKQPSRCNCMNLRRASRAITQFYDDTLKPSGLTVTQLSLLRHLGTVKTATISELAKMVQIDRTTLNRNMKPLIREEFIDVRQGRDSRTRQVALTIQGKNAAIRGVELWEEAQNAVKEYMGDDLTRLVQLLLKLETIAHYDEKR</sequence>
<dbReference type="Gene3D" id="1.10.10.10">
    <property type="entry name" value="Winged helix-like DNA-binding domain superfamily/Winged helix DNA-binding domain"/>
    <property type="match status" value="1"/>
</dbReference>
<feature type="domain" description="HTH marR-type" evidence="1">
    <location>
        <begin position="14"/>
        <end position="144"/>
    </location>
</feature>
<keyword evidence="3" id="KW-1185">Reference proteome</keyword>
<organism evidence="2 3">
    <name type="scientific">Pectinatus haikarae</name>
    <dbReference type="NCBI Taxonomy" id="349096"/>
    <lineage>
        <taxon>Bacteria</taxon>
        <taxon>Bacillati</taxon>
        <taxon>Bacillota</taxon>
        <taxon>Negativicutes</taxon>
        <taxon>Selenomonadales</taxon>
        <taxon>Selenomonadaceae</taxon>
        <taxon>Pectinatus</taxon>
    </lineage>
</organism>
<accession>A0ABT9YAV0</accession>
<keyword evidence="2" id="KW-0238">DNA-binding</keyword>
<evidence type="ECO:0000313" key="3">
    <source>
        <dbReference type="Proteomes" id="UP001239167"/>
    </source>
</evidence>
<dbReference type="SUPFAM" id="SSF46785">
    <property type="entry name" value="Winged helix' DNA-binding domain"/>
    <property type="match status" value="1"/>
</dbReference>
<dbReference type="InterPro" id="IPR039422">
    <property type="entry name" value="MarR/SlyA-like"/>
</dbReference>
<dbReference type="PROSITE" id="PS50995">
    <property type="entry name" value="HTH_MARR_2"/>
    <property type="match status" value="1"/>
</dbReference>
<dbReference type="InterPro" id="IPR036388">
    <property type="entry name" value="WH-like_DNA-bd_sf"/>
</dbReference>
<reference evidence="2 3" key="1">
    <citation type="submission" date="2023-07" db="EMBL/GenBank/DDBJ databases">
        <title>Genomic Encyclopedia of Type Strains, Phase IV (KMG-IV): sequencing the most valuable type-strain genomes for metagenomic binning, comparative biology and taxonomic classification.</title>
        <authorList>
            <person name="Goeker M."/>
        </authorList>
    </citation>
    <scope>NUCLEOTIDE SEQUENCE [LARGE SCALE GENOMIC DNA]</scope>
    <source>
        <strain evidence="2 3">DSM 16980</strain>
    </source>
</reference>
<comment type="caution">
    <text evidence="2">The sequence shown here is derived from an EMBL/GenBank/DDBJ whole genome shotgun (WGS) entry which is preliminary data.</text>
</comment>
<evidence type="ECO:0000313" key="2">
    <source>
        <dbReference type="EMBL" id="MDQ0204661.1"/>
    </source>
</evidence>
<protein>
    <submittedName>
        <fullName evidence="2">DNA-binding MarR family transcriptional regulator</fullName>
    </submittedName>
</protein>
<dbReference type="Pfam" id="PF12802">
    <property type="entry name" value="MarR_2"/>
    <property type="match status" value="1"/>
</dbReference>
<dbReference type="PANTHER" id="PTHR33164">
    <property type="entry name" value="TRANSCRIPTIONAL REGULATOR, MARR FAMILY"/>
    <property type="match status" value="1"/>
</dbReference>
<gene>
    <name evidence="2" type="ORF">J2S01_002393</name>
</gene>
<dbReference type="InterPro" id="IPR036390">
    <property type="entry name" value="WH_DNA-bd_sf"/>
</dbReference>
<dbReference type="Proteomes" id="UP001239167">
    <property type="component" value="Unassembled WGS sequence"/>
</dbReference>
<dbReference type="SMART" id="SM00347">
    <property type="entry name" value="HTH_MARR"/>
    <property type="match status" value="1"/>
</dbReference>
<dbReference type="PANTHER" id="PTHR33164:SF105">
    <property type="entry name" value="TRANSCRIPTIONAL REPRESSOR PROTEIN-RELATED"/>
    <property type="match status" value="1"/>
</dbReference>
<evidence type="ECO:0000259" key="1">
    <source>
        <dbReference type="PROSITE" id="PS50995"/>
    </source>
</evidence>
<dbReference type="EMBL" id="JAUSUE010000019">
    <property type="protein sequence ID" value="MDQ0204661.1"/>
    <property type="molecule type" value="Genomic_DNA"/>
</dbReference>